<dbReference type="CDD" id="cd05248">
    <property type="entry name" value="ADP_GME_SDR_e"/>
    <property type="match status" value="1"/>
</dbReference>
<feature type="binding site" evidence="4">
    <location>
        <position position="218"/>
    </location>
    <ligand>
        <name>substrate</name>
    </ligand>
</feature>
<comment type="function">
    <text evidence="4">Catalyzes the interconversion between ADP-D-glycero-beta-D-manno-heptose and ADP-L-glycero-beta-D-manno-heptose via an epimerization at carbon 6 of the heptose.</text>
</comment>
<dbReference type="GO" id="GO:0050661">
    <property type="term" value="F:NADP binding"/>
    <property type="evidence" value="ECO:0007669"/>
    <property type="project" value="InterPro"/>
</dbReference>
<keyword evidence="1 4" id="KW-0521">NADP</keyword>
<feature type="binding site" evidence="4">
    <location>
        <position position="184"/>
    </location>
    <ligand>
        <name>substrate</name>
    </ligand>
</feature>
<dbReference type="InterPro" id="IPR036291">
    <property type="entry name" value="NAD(P)-bd_dom_sf"/>
</dbReference>
<comment type="caution">
    <text evidence="6">The sequence shown here is derived from an EMBL/GenBank/DDBJ whole genome shotgun (WGS) entry which is preliminary data.</text>
</comment>
<feature type="binding site" evidence="4">
    <location>
        <position position="174"/>
    </location>
    <ligand>
        <name>NADP(+)</name>
        <dbReference type="ChEBI" id="CHEBI:58349"/>
    </ligand>
</feature>
<dbReference type="UniPathway" id="UPA00356">
    <property type="reaction ID" value="UER00440"/>
</dbReference>
<dbReference type="GO" id="GO:0005975">
    <property type="term" value="P:carbohydrate metabolic process"/>
    <property type="evidence" value="ECO:0007669"/>
    <property type="project" value="UniProtKB-UniRule"/>
</dbReference>
<keyword evidence="3 4" id="KW-0119">Carbohydrate metabolism</keyword>
<dbReference type="EC" id="5.1.3.20" evidence="4"/>
<feature type="binding site" evidence="4">
    <location>
        <position position="173"/>
    </location>
    <ligand>
        <name>substrate</name>
    </ligand>
</feature>
<feature type="binding site" evidence="4">
    <location>
        <position position="191"/>
    </location>
    <ligand>
        <name>substrate</name>
    </ligand>
</feature>
<feature type="binding site" evidence="4">
    <location>
        <begin position="80"/>
        <end position="84"/>
    </location>
    <ligand>
        <name>NADP(+)</name>
        <dbReference type="ChEBI" id="CHEBI:58349"/>
    </ligand>
</feature>
<dbReference type="AlphaFoldDB" id="A0A640WER8"/>
<dbReference type="PANTHER" id="PTHR43103">
    <property type="entry name" value="NUCLEOSIDE-DIPHOSPHATE-SUGAR EPIMERASE"/>
    <property type="match status" value="1"/>
</dbReference>
<feature type="binding site" evidence="4">
    <location>
        <begin position="10"/>
        <end position="11"/>
    </location>
    <ligand>
        <name>NADP(+)</name>
        <dbReference type="ChEBI" id="CHEBI:58349"/>
    </ligand>
</feature>
<evidence type="ECO:0000256" key="1">
    <source>
        <dbReference type="ARBA" id="ARBA00022857"/>
    </source>
</evidence>
<feature type="binding site" evidence="4">
    <location>
        <position position="38"/>
    </location>
    <ligand>
        <name>NADP(+)</name>
        <dbReference type="ChEBI" id="CHEBI:58349"/>
    </ligand>
</feature>
<feature type="binding site" evidence="4">
    <location>
        <position position="97"/>
    </location>
    <ligand>
        <name>NADP(+)</name>
        <dbReference type="ChEBI" id="CHEBI:58349"/>
    </ligand>
</feature>
<feature type="binding site" evidence="4">
    <location>
        <begin position="31"/>
        <end position="32"/>
    </location>
    <ligand>
        <name>NADP(+)</name>
        <dbReference type="ChEBI" id="CHEBI:58349"/>
    </ligand>
</feature>
<evidence type="ECO:0000259" key="5">
    <source>
        <dbReference type="Pfam" id="PF01370"/>
    </source>
</evidence>
<comment type="catalytic activity">
    <reaction evidence="4">
        <text>ADP-D-glycero-beta-D-manno-heptose = ADP-L-glycero-beta-D-manno-heptose</text>
        <dbReference type="Rhea" id="RHEA:17577"/>
        <dbReference type="ChEBI" id="CHEBI:59967"/>
        <dbReference type="ChEBI" id="CHEBI:61506"/>
        <dbReference type="EC" id="5.1.3.20"/>
    </reaction>
</comment>
<feature type="binding site" evidence="4">
    <location>
        <position position="148"/>
    </location>
    <ligand>
        <name>NADP(+)</name>
        <dbReference type="ChEBI" id="CHEBI:58349"/>
    </ligand>
</feature>
<feature type="active site" description="Proton acceptor" evidence="4">
    <location>
        <position position="182"/>
    </location>
</feature>
<evidence type="ECO:0000313" key="7">
    <source>
        <dbReference type="Proteomes" id="UP000466024"/>
    </source>
</evidence>
<evidence type="ECO:0000256" key="3">
    <source>
        <dbReference type="ARBA" id="ARBA00023277"/>
    </source>
</evidence>
<reference evidence="6 7" key="1">
    <citation type="submission" date="2019-08" db="EMBL/GenBank/DDBJ databases">
        <title>Bioinformatics analysis of the strain L3 and L5.</title>
        <authorList>
            <person name="Li X."/>
        </authorList>
    </citation>
    <scope>NUCLEOTIDE SEQUENCE [LARGE SCALE GENOMIC DNA]</scope>
    <source>
        <strain evidence="6 7">L3</strain>
    </source>
</reference>
<feature type="binding site" evidence="4">
    <location>
        <position position="182"/>
    </location>
    <ligand>
        <name>NADP(+)</name>
        <dbReference type="ChEBI" id="CHEBI:58349"/>
    </ligand>
</feature>
<feature type="binding site" evidence="4">
    <location>
        <position position="287"/>
    </location>
    <ligand>
        <name>substrate</name>
    </ligand>
</feature>
<keyword evidence="7" id="KW-1185">Reference proteome</keyword>
<comment type="domain">
    <text evidence="4">Contains a large N-terminal NADP-binding domain, and a smaller C-terminal substrate-binding domain.</text>
</comment>
<organism evidence="6 7">
    <name type="scientific">Salinicola corii</name>
    <dbReference type="NCBI Taxonomy" id="2606937"/>
    <lineage>
        <taxon>Bacteria</taxon>
        <taxon>Pseudomonadati</taxon>
        <taxon>Pseudomonadota</taxon>
        <taxon>Gammaproteobacteria</taxon>
        <taxon>Oceanospirillales</taxon>
        <taxon>Halomonadaceae</taxon>
        <taxon>Salinicola</taxon>
    </lineage>
</organism>
<dbReference type="Proteomes" id="UP000466024">
    <property type="component" value="Unassembled WGS sequence"/>
</dbReference>
<comment type="pathway">
    <text evidence="4">Nucleotide-sugar biosynthesis; ADP-L-glycero-beta-D-manno-heptose biosynthesis; ADP-L-glycero-beta-D-manno-heptose from D-glycero-beta-D-manno-heptose 7-phosphate: step 4/4.</text>
</comment>
<accession>A0A640WER8</accession>
<dbReference type="SUPFAM" id="SSF51735">
    <property type="entry name" value="NAD(P)-binding Rossmann-fold domains"/>
    <property type="match status" value="1"/>
</dbReference>
<dbReference type="PANTHER" id="PTHR43103:SF3">
    <property type="entry name" value="ADP-L-GLYCERO-D-MANNO-HEPTOSE-6-EPIMERASE"/>
    <property type="match status" value="1"/>
</dbReference>
<dbReference type="GO" id="GO:0097171">
    <property type="term" value="P:ADP-L-glycero-beta-D-manno-heptose biosynthetic process"/>
    <property type="evidence" value="ECO:0007669"/>
    <property type="project" value="UniProtKB-UniPathway"/>
</dbReference>
<evidence type="ECO:0000256" key="4">
    <source>
        <dbReference type="HAMAP-Rule" id="MF_01601"/>
    </source>
</evidence>
<evidence type="ECO:0000313" key="6">
    <source>
        <dbReference type="EMBL" id="KAA0018651.1"/>
    </source>
</evidence>
<feature type="active site" description="Proton acceptor" evidence="4">
    <location>
        <position position="144"/>
    </location>
</feature>
<gene>
    <name evidence="6" type="primary">rfaD</name>
    <name evidence="4" type="synonym">hldD</name>
    <name evidence="6" type="ORF">F0A16_09085</name>
</gene>
<comment type="subunit">
    <text evidence="4">Homopentamer.</text>
</comment>
<dbReference type="HAMAP" id="MF_01601">
    <property type="entry name" value="Heptose_epimerase"/>
    <property type="match status" value="1"/>
</dbReference>
<feature type="binding site" evidence="4">
    <location>
        <position position="53"/>
    </location>
    <ligand>
        <name>NADP(+)</name>
        <dbReference type="ChEBI" id="CHEBI:58349"/>
    </ligand>
</feature>
<dbReference type="InterPro" id="IPR011912">
    <property type="entry name" value="Heptose_epim"/>
</dbReference>
<feature type="binding site" evidence="4">
    <location>
        <begin position="205"/>
        <end position="208"/>
    </location>
    <ligand>
        <name>substrate</name>
    </ligand>
</feature>
<name>A0A640WER8_9GAMM</name>
<dbReference type="GO" id="GO:0008712">
    <property type="term" value="F:ADP-glyceromanno-heptose 6-epimerase activity"/>
    <property type="evidence" value="ECO:0007669"/>
    <property type="project" value="UniProtKB-UniRule"/>
</dbReference>
<dbReference type="Gene3D" id="3.40.50.720">
    <property type="entry name" value="NAD(P)-binding Rossmann-like Domain"/>
    <property type="match status" value="1"/>
</dbReference>
<proteinExistence type="inferred from homology"/>
<comment type="cofactor">
    <cofactor evidence="4">
        <name>NADP(+)</name>
        <dbReference type="ChEBI" id="CHEBI:58349"/>
    </cofactor>
    <text evidence="4">Binds 1 NADP(+) per subunit.</text>
</comment>
<dbReference type="EMBL" id="VTPX01000004">
    <property type="protein sequence ID" value="KAA0018651.1"/>
    <property type="molecule type" value="Genomic_DNA"/>
</dbReference>
<protein>
    <recommendedName>
        <fullName evidence="4">ADP-L-glycero-D-manno-heptose-6-epimerase</fullName>
        <ecNumber evidence="4">5.1.3.20</ecNumber>
    </recommendedName>
    <alternativeName>
        <fullName evidence="4">ADP-L-glycero-beta-D-manno-heptose-6-epimerase</fullName>
        <shortName evidence="4">ADP-glyceromanno-heptose 6-epimerase</shortName>
        <shortName evidence="4">ADP-hep 6-epimerase</shortName>
        <shortName evidence="4">AGME</shortName>
    </alternativeName>
</protein>
<dbReference type="RefSeq" id="WP_149435076.1">
    <property type="nucleotide sequence ID" value="NZ_VTPX01000004.1"/>
</dbReference>
<keyword evidence="2 4" id="KW-0413">Isomerase</keyword>
<dbReference type="Pfam" id="PF01370">
    <property type="entry name" value="Epimerase"/>
    <property type="match status" value="1"/>
</dbReference>
<dbReference type="NCBIfam" id="TIGR02197">
    <property type="entry name" value="heptose_epim"/>
    <property type="match status" value="1"/>
</dbReference>
<comment type="similarity">
    <text evidence="4">Belongs to the NAD(P)-dependent epimerase/dehydratase family. HldD subfamily.</text>
</comment>
<sequence length="323" mass="36388">MIVVTGGAGFIGANLVKALNARGHQDVMVVDDLSDGTKFVNLADCTLGDYLDKDDFLARVKAELRGEIGGLPPIEAIFHEGACSDTTEWDGRFMLENNFEYSKVLLEYCQAKRIPFLYASSAATYGGSEVFVEDPAHEKPLNVYGYSKLLFDQYVRARWDEFDTQVVGFRYFNVYGPREQHKGKMASVAYHHHTQVQRGENPKLFGAWDGYDAGMQSRDFVYVGDVVDVNLWFLDNPEVSGIFNLGTGRAEPFKTIAETAIGFYSHKDGAKVEIEYIDFPDELKGRYQSYTRADINRLREAGYTAEFKTVREGVSAYLEWLNG</sequence>
<dbReference type="InterPro" id="IPR001509">
    <property type="entry name" value="Epimerase_deHydtase"/>
</dbReference>
<evidence type="ECO:0000256" key="2">
    <source>
        <dbReference type="ARBA" id="ARBA00023235"/>
    </source>
</evidence>
<dbReference type="Gene3D" id="3.90.25.10">
    <property type="entry name" value="UDP-galactose 4-epimerase, domain 1"/>
    <property type="match status" value="1"/>
</dbReference>
<feature type="domain" description="NAD-dependent epimerase/dehydratase" evidence="5">
    <location>
        <begin position="2"/>
        <end position="246"/>
    </location>
</feature>
<dbReference type="NCBIfam" id="NF008360">
    <property type="entry name" value="PRK11150.1"/>
    <property type="match status" value="1"/>
</dbReference>